<organism evidence="1 2">
    <name type="scientific">Leifsonia virtsii</name>
    <dbReference type="NCBI Taxonomy" id="3035915"/>
    <lineage>
        <taxon>Bacteria</taxon>
        <taxon>Bacillati</taxon>
        <taxon>Actinomycetota</taxon>
        <taxon>Actinomycetes</taxon>
        <taxon>Micrococcales</taxon>
        <taxon>Microbacteriaceae</taxon>
        <taxon>Leifsonia</taxon>
    </lineage>
</organism>
<name>A0ABT8J075_9MICO</name>
<proteinExistence type="predicted"/>
<sequence length="193" mass="21807">MSYLDRVLADSADRANWGRDSFIGASDAANYAREESIQKYILAKLKDGRFQGNAYTEAGHRWEPEILDWFGVPHNTLTFHAQDERGFAATPDGIEVLPSGELMLAEVKVIHGRVHTGPTPAHLRQIWWAQYVLGARRTKYLWRELVDGVPRRLEPHIQIIELDDAALAKLLRIARPVLAGVRAAREFERSLAA</sequence>
<dbReference type="EMBL" id="JAROCB010000004">
    <property type="protein sequence ID" value="MDN4598481.1"/>
    <property type="molecule type" value="Genomic_DNA"/>
</dbReference>
<accession>A0ABT8J075</accession>
<dbReference type="InterPro" id="IPR011604">
    <property type="entry name" value="PDDEXK-like_dom_sf"/>
</dbReference>
<comment type="caution">
    <text evidence="1">The sequence shown here is derived from an EMBL/GenBank/DDBJ whole genome shotgun (WGS) entry which is preliminary data.</text>
</comment>
<reference evidence="1" key="1">
    <citation type="submission" date="2023-03" db="EMBL/GenBank/DDBJ databases">
        <title>MT1 and MT2 Draft Genomes of Novel Species.</title>
        <authorList>
            <person name="Venkateswaran K."/>
        </authorList>
    </citation>
    <scope>NUCLEOTIDE SEQUENCE</scope>
    <source>
        <strain evidence="1">F6_8S_P_1A</strain>
    </source>
</reference>
<dbReference type="InterPro" id="IPR011335">
    <property type="entry name" value="Restrct_endonuc-II-like"/>
</dbReference>
<gene>
    <name evidence="1" type="ORF">P5G59_15110</name>
</gene>
<dbReference type="RefSeq" id="WP_301219825.1">
    <property type="nucleotide sequence ID" value="NZ_JAROCB010000004.1"/>
</dbReference>
<dbReference type="Proteomes" id="UP001174210">
    <property type="component" value="Unassembled WGS sequence"/>
</dbReference>
<keyword evidence="2" id="KW-1185">Reference proteome</keyword>
<evidence type="ECO:0000313" key="1">
    <source>
        <dbReference type="EMBL" id="MDN4598481.1"/>
    </source>
</evidence>
<dbReference type="SUPFAM" id="SSF52980">
    <property type="entry name" value="Restriction endonuclease-like"/>
    <property type="match status" value="1"/>
</dbReference>
<dbReference type="Gene3D" id="3.90.320.10">
    <property type="match status" value="1"/>
</dbReference>
<evidence type="ECO:0000313" key="2">
    <source>
        <dbReference type="Proteomes" id="UP001174210"/>
    </source>
</evidence>
<protein>
    <submittedName>
        <fullName evidence="1">Recombinase</fullName>
    </submittedName>
</protein>